<keyword evidence="3" id="KW-0998">Cell outer membrane</keyword>
<dbReference type="HOGENOM" id="CLU_016890_12_0_4"/>
<dbReference type="CDD" id="cd07185">
    <property type="entry name" value="OmpA_C-like"/>
    <property type="match status" value="1"/>
</dbReference>
<dbReference type="GO" id="GO:0009279">
    <property type="term" value="C:cell outer membrane"/>
    <property type="evidence" value="ECO:0007669"/>
    <property type="project" value="UniProtKB-SubCell"/>
</dbReference>
<dbReference type="SUPFAM" id="SSF103088">
    <property type="entry name" value="OmpA-like"/>
    <property type="match status" value="1"/>
</dbReference>
<dbReference type="InterPro" id="IPR036737">
    <property type="entry name" value="OmpA-like_sf"/>
</dbReference>
<protein>
    <submittedName>
        <fullName evidence="7">Outer membrane protein and related peptidoglycan-associated (Lipo)protein</fullName>
    </submittedName>
</protein>
<evidence type="ECO:0000313" key="7">
    <source>
        <dbReference type="EMBL" id="BAO80300.1"/>
    </source>
</evidence>
<dbReference type="PRINTS" id="PR01021">
    <property type="entry name" value="OMPADOMAIN"/>
</dbReference>
<evidence type="ECO:0000256" key="1">
    <source>
        <dbReference type="ARBA" id="ARBA00004442"/>
    </source>
</evidence>
<evidence type="ECO:0000256" key="2">
    <source>
        <dbReference type="ARBA" id="ARBA00023136"/>
    </source>
</evidence>
<reference evidence="7 8" key="1">
    <citation type="journal article" date="2014" name="Nat. Commun.">
        <title>Physiological and genomic features of highly alkaliphilic hydrogen-utilizing Betaproteobacteria from a continental serpentinizing site.</title>
        <authorList>
            <person name="Suzuki S."/>
            <person name="Kuenen J.G."/>
            <person name="Schipper K."/>
            <person name="van der Velde S."/>
            <person name="Ishii S."/>
            <person name="Wu A."/>
            <person name="Sorokin D.Y."/>
            <person name="Tenney A."/>
            <person name="Meng X.Y."/>
            <person name="Morrill P.L."/>
            <person name="Kamagata Y."/>
            <person name="Muyzer G."/>
            <person name="Nealson K.H."/>
        </authorList>
    </citation>
    <scope>NUCLEOTIDE SEQUENCE [LARGE SCALE GENOMIC DNA]</scope>
    <source>
        <strain evidence="7 8">A1</strain>
    </source>
</reference>
<organism evidence="7 8">
    <name type="scientific">Serpentinimonas raichei</name>
    <dbReference type="NCBI Taxonomy" id="1458425"/>
    <lineage>
        <taxon>Bacteria</taxon>
        <taxon>Pseudomonadati</taxon>
        <taxon>Pseudomonadota</taxon>
        <taxon>Betaproteobacteria</taxon>
        <taxon>Burkholderiales</taxon>
        <taxon>Comamonadaceae</taxon>
        <taxon>Serpentinimonas</taxon>
    </lineage>
</organism>
<dbReference type="PANTHER" id="PTHR30329">
    <property type="entry name" value="STATOR ELEMENT OF FLAGELLAR MOTOR COMPLEX"/>
    <property type="match status" value="1"/>
</dbReference>
<gene>
    <name evidence="7" type="ORF">SRAA_0446</name>
</gene>
<dbReference type="PANTHER" id="PTHR30329:SF21">
    <property type="entry name" value="LIPOPROTEIN YIAD-RELATED"/>
    <property type="match status" value="1"/>
</dbReference>
<dbReference type="STRING" id="1458425.SRAA_0446"/>
<evidence type="ECO:0000256" key="4">
    <source>
        <dbReference type="PROSITE-ProRule" id="PRU00473"/>
    </source>
</evidence>
<dbReference type="Gene3D" id="3.30.1330.60">
    <property type="entry name" value="OmpA-like domain"/>
    <property type="match status" value="1"/>
</dbReference>
<dbReference type="InterPro" id="IPR006690">
    <property type="entry name" value="OMPA-like_CS"/>
</dbReference>
<evidence type="ECO:0000259" key="6">
    <source>
        <dbReference type="PROSITE" id="PS51123"/>
    </source>
</evidence>
<dbReference type="RefSeq" id="WP_052467451.1">
    <property type="nucleotide sequence ID" value="NZ_AP014568.1"/>
</dbReference>
<dbReference type="InterPro" id="IPR006664">
    <property type="entry name" value="OMP_bac"/>
</dbReference>
<dbReference type="PROSITE" id="PS51123">
    <property type="entry name" value="OMPA_2"/>
    <property type="match status" value="1"/>
</dbReference>
<feature type="domain" description="OmpA-like" evidence="6">
    <location>
        <begin position="1"/>
        <end position="126"/>
    </location>
</feature>
<dbReference type="Proteomes" id="UP000067461">
    <property type="component" value="Chromosome"/>
</dbReference>
<evidence type="ECO:0000256" key="3">
    <source>
        <dbReference type="ARBA" id="ARBA00023237"/>
    </source>
</evidence>
<keyword evidence="8" id="KW-1185">Reference proteome</keyword>
<evidence type="ECO:0000313" key="8">
    <source>
        <dbReference type="Proteomes" id="UP000067461"/>
    </source>
</evidence>
<dbReference type="InterPro" id="IPR006665">
    <property type="entry name" value="OmpA-like"/>
</dbReference>
<dbReference type="InterPro" id="IPR050330">
    <property type="entry name" value="Bact_OuterMem_StrucFunc"/>
</dbReference>
<keyword evidence="2 4" id="KW-0472">Membrane</keyword>
<feature type="region of interest" description="Disordered" evidence="5">
    <location>
        <begin position="80"/>
        <end position="101"/>
    </location>
</feature>
<accession>A0A060NHR0</accession>
<comment type="subcellular location">
    <subcellularLocation>
        <location evidence="1">Cell outer membrane</location>
    </subcellularLocation>
</comment>
<name>A0A060NHR0_9BURK</name>
<sequence>MITVHFSADALFGFDQATLRPEAIRELDDFLNQIRNTQFERIRVVGHTDRLGSEAYNLDLSQRRAQAVSAYLVRGGVPATSVSSTGAGESSPVTAPGDCRGNRATPSLIACLQPDRRVEVEVEARRLAAP</sequence>
<dbReference type="EMBL" id="AP014568">
    <property type="protein sequence ID" value="BAO80300.1"/>
    <property type="molecule type" value="Genomic_DNA"/>
</dbReference>
<dbReference type="AlphaFoldDB" id="A0A060NHR0"/>
<feature type="compositionally biased region" description="Polar residues" evidence="5">
    <location>
        <begin position="80"/>
        <end position="93"/>
    </location>
</feature>
<proteinExistence type="predicted"/>
<dbReference type="Pfam" id="PF00691">
    <property type="entry name" value="OmpA"/>
    <property type="match status" value="1"/>
</dbReference>
<dbReference type="PROSITE" id="PS01068">
    <property type="entry name" value="OMPA_1"/>
    <property type="match status" value="1"/>
</dbReference>
<dbReference type="KEGG" id="cbaa:SRAA_0446"/>
<evidence type="ECO:0000256" key="5">
    <source>
        <dbReference type="SAM" id="MobiDB-lite"/>
    </source>
</evidence>